<gene>
    <name evidence="8" type="ORF">IAR55_005294</name>
</gene>
<proteinExistence type="inferred from homology"/>
<evidence type="ECO:0000256" key="5">
    <source>
        <dbReference type="ARBA" id="ARBA00022694"/>
    </source>
</evidence>
<dbReference type="GeneID" id="92182552"/>
<dbReference type="AlphaFoldDB" id="A0AAW0YKJ1"/>
<accession>A0AAW0YKJ1</accession>
<evidence type="ECO:0000256" key="7">
    <source>
        <dbReference type="SAM" id="MobiDB-lite"/>
    </source>
</evidence>
<name>A0AAW0YKJ1_9TREE</name>
<feature type="compositionally biased region" description="Gly residues" evidence="7">
    <location>
        <begin position="130"/>
        <end position="139"/>
    </location>
</feature>
<keyword evidence="5" id="KW-0819">tRNA processing</keyword>
<comment type="similarity">
    <text evidence="3">Belongs to the CTAG/PCC1 family.</text>
</comment>
<evidence type="ECO:0008006" key="10">
    <source>
        <dbReference type="Google" id="ProtNLM"/>
    </source>
</evidence>
<dbReference type="GO" id="GO:0005634">
    <property type="term" value="C:nucleus"/>
    <property type="evidence" value="ECO:0007669"/>
    <property type="project" value="UniProtKB-SubCell"/>
</dbReference>
<evidence type="ECO:0000256" key="3">
    <source>
        <dbReference type="ARBA" id="ARBA00007073"/>
    </source>
</evidence>
<organism evidence="8 9">
    <name type="scientific">Kwoniella newhampshirensis</name>
    <dbReference type="NCBI Taxonomy" id="1651941"/>
    <lineage>
        <taxon>Eukaryota</taxon>
        <taxon>Fungi</taxon>
        <taxon>Dikarya</taxon>
        <taxon>Basidiomycota</taxon>
        <taxon>Agaricomycotina</taxon>
        <taxon>Tremellomycetes</taxon>
        <taxon>Tremellales</taxon>
        <taxon>Cryptococcaceae</taxon>
        <taxon>Kwoniella</taxon>
    </lineage>
</organism>
<evidence type="ECO:0000313" key="8">
    <source>
        <dbReference type="EMBL" id="KAK8847436.1"/>
    </source>
</evidence>
<dbReference type="Gene3D" id="3.30.310.50">
    <property type="entry name" value="Alpha-D-phosphohexomutase, C-terminal domain"/>
    <property type="match status" value="1"/>
</dbReference>
<dbReference type="PANTHER" id="PTHR31283:SF5">
    <property type="entry name" value="EKC_KEOPS COMPLEX SUBUNIT LAGE3"/>
    <property type="match status" value="1"/>
</dbReference>
<dbReference type="FunFam" id="3.30.310.50:FF:000005">
    <property type="entry name" value="L antigen family member 3"/>
    <property type="match status" value="1"/>
</dbReference>
<dbReference type="GO" id="GO:0000408">
    <property type="term" value="C:EKC/KEOPS complex"/>
    <property type="evidence" value="ECO:0007669"/>
    <property type="project" value="TreeGrafter"/>
</dbReference>
<dbReference type="Pfam" id="PF09341">
    <property type="entry name" value="Pcc1"/>
    <property type="match status" value="1"/>
</dbReference>
<keyword evidence="6" id="KW-0539">Nucleus</keyword>
<comment type="subcellular location">
    <subcellularLocation>
        <location evidence="2">Cytoplasm</location>
    </subcellularLocation>
    <subcellularLocation>
        <location evidence="1">Nucleus</location>
    </subcellularLocation>
</comment>
<dbReference type="GO" id="GO:0070525">
    <property type="term" value="P:tRNA threonylcarbamoyladenosine metabolic process"/>
    <property type="evidence" value="ECO:0007669"/>
    <property type="project" value="TreeGrafter"/>
</dbReference>
<dbReference type="InterPro" id="IPR015419">
    <property type="entry name" value="CTAG/Pcc1"/>
</dbReference>
<keyword evidence="9" id="KW-1185">Reference proteome</keyword>
<comment type="caution">
    <text evidence="8">The sequence shown here is derived from an EMBL/GenBank/DDBJ whole genome shotgun (WGS) entry which is preliminary data.</text>
</comment>
<feature type="region of interest" description="Disordered" evidence="7">
    <location>
        <begin position="111"/>
        <end position="139"/>
    </location>
</feature>
<dbReference type="GO" id="GO:0008033">
    <property type="term" value="P:tRNA processing"/>
    <property type="evidence" value="ECO:0007669"/>
    <property type="project" value="UniProtKB-KW"/>
</dbReference>
<dbReference type="EMBL" id="JBCAWK010000010">
    <property type="protein sequence ID" value="KAK8847436.1"/>
    <property type="molecule type" value="Genomic_DNA"/>
</dbReference>
<dbReference type="Proteomes" id="UP001388673">
    <property type="component" value="Unassembled WGS sequence"/>
</dbReference>
<protein>
    <recommendedName>
        <fullName evidence="10">Transcription factor Pcc1</fullName>
    </recommendedName>
</protein>
<sequence>MASQQAEAGPSREGWHTVILRIPFYTPGHAQLASKAVDVDREQNGTFVFRELQVEDDILVVSYAATTVRLLRLATNSFLSSIDLVLRTMASFAPDPSDIRPTDEDLARVRSEANRVSGGGKGIELKGDGKGAGSGEEVR</sequence>
<dbReference type="RefSeq" id="XP_066800954.1">
    <property type="nucleotide sequence ID" value="XM_066948386.1"/>
</dbReference>
<evidence type="ECO:0000256" key="2">
    <source>
        <dbReference type="ARBA" id="ARBA00004496"/>
    </source>
</evidence>
<dbReference type="KEGG" id="kne:92182552"/>
<keyword evidence="4" id="KW-0963">Cytoplasm</keyword>
<evidence type="ECO:0000313" key="9">
    <source>
        <dbReference type="Proteomes" id="UP001388673"/>
    </source>
</evidence>
<evidence type="ECO:0000256" key="4">
    <source>
        <dbReference type="ARBA" id="ARBA00022490"/>
    </source>
</evidence>
<evidence type="ECO:0000256" key="1">
    <source>
        <dbReference type="ARBA" id="ARBA00004123"/>
    </source>
</evidence>
<dbReference type="GO" id="GO:0005737">
    <property type="term" value="C:cytoplasm"/>
    <property type="evidence" value="ECO:0007669"/>
    <property type="project" value="UniProtKB-SubCell"/>
</dbReference>
<reference evidence="8 9" key="1">
    <citation type="journal article" date="2024" name="bioRxiv">
        <title>Comparative genomics of Cryptococcus and Kwoniella reveals pathogenesis evolution and contrasting karyotype dynamics via intercentromeric recombination or chromosome fusion.</title>
        <authorList>
            <person name="Coelho M.A."/>
            <person name="David-Palma M."/>
            <person name="Shea T."/>
            <person name="Bowers K."/>
            <person name="McGinley-Smith S."/>
            <person name="Mohammad A.W."/>
            <person name="Gnirke A."/>
            <person name="Yurkov A.M."/>
            <person name="Nowrousian M."/>
            <person name="Sun S."/>
            <person name="Cuomo C.A."/>
            <person name="Heitman J."/>
        </authorList>
    </citation>
    <scope>NUCLEOTIDE SEQUENCE [LARGE SCALE GENOMIC DNA]</scope>
    <source>
        <strain evidence="8 9">CBS 13917</strain>
    </source>
</reference>
<evidence type="ECO:0000256" key="6">
    <source>
        <dbReference type="ARBA" id="ARBA00023242"/>
    </source>
</evidence>
<dbReference type="PANTHER" id="PTHR31283">
    <property type="entry name" value="EKC/KEOPS COMPLEX SUBUNIT PCC1 FAMILY MEMBER"/>
    <property type="match status" value="1"/>
</dbReference>